<dbReference type="InterPro" id="IPR012944">
    <property type="entry name" value="SusD_RagB_dom"/>
</dbReference>
<evidence type="ECO:0000259" key="7">
    <source>
        <dbReference type="Pfam" id="PF14322"/>
    </source>
</evidence>
<evidence type="ECO:0000256" key="1">
    <source>
        <dbReference type="ARBA" id="ARBA00004442"/>
    </source>
</evidence>
<protein>
    <submittedName>
        <fullName evidence="8">RagB/SusD family nutrient uptake outer membrane protein</fullName>
    </submittedName>
</protein>
<evidence type="ECO:0000313" key="8">
    <source>
        <dbReference type="EMBL" id="MBV3409306.1"/>
    </source>
</evidence>
<feature type="chain" id="PRO_5043935581" evidence="5">
    <location>
        <begin position="24"/>
        <end position="633"/>
    </location>
</feature>
<evidence type="ECO:0000259" key="6">
    <source>
        <dbReference type="Pfam" id="PF07980"/>
    </source>
</evidence>
<evidence type="ECO:0000313" key="9">
    <source>
        <dbReference type="Proteomes" id="UP001196316"/>
    </source>
</evidence>
<keyword evidence="3" id="KW-0472">Membrane</keyword>
<evidence type="ECO:0000256" key="5">
    <source>
        <dbReference type="SAM" id="SignalP"/>
    </source>
</evidence>
<dbReference type="PROSITE" id="PS51257">
    <property type="entry name" value="PROKAR_LIPOPROTEIN"/>
    <property type="match status" value="1"/>
</dbReference>
<keyword evidence="4" id="KW-0998">Cell outer membrane</keyword>
<evidence type="ECO:0000256" key="4">
    <source>
        <dbReference type="ARBA" id="ARBA00023237"/>
    </source>
</evidence>
<accession>A0AAW4N9I1</accession>
<dbReference type="Pfam" id="PF14322">
    <property type="entry name" value="SusD-like_3"/>
    <property type="match status" value="1"/>
</dbReference>
<dbReference type="Proteomes" id="UP001196316">
    <property type="component" value="Unassembled WGS sequence"/>
</dbReference>
<evidence type="ECO:0000256" key="3">
    <source>
        <dbReference type="ARBA" id="ARBA00023136"/>
    </source>
</evidence>
<organism evidence="8 9">
    <name type="scientific">Segatella copri</name>
    <dbReference type="NCBI Taxonomy" id="165179"/>
    <lineage>
        <taxon>Bacteria</taxon>
        <taxon>Pseudomonadati</taxon>
        <taxon>Bacteroidota</taxon>
        <taxon>Bacteroidia</taxon>
        <taxon>Bacteroidales</taxon>
        <taxon>Prevotellaceae</taxon>
        <taxon>Segatella</taxon>
    </lineage>
</organism>
<dbReference type="GO" id="GO:0009279">
    <property type="term" value="C:cell outer membrane"/>
    <property type="evidence" value="ECO:0007669"/>
    <property type="project" value="UniProtKB-SubCell"/>
</dbReference>
<name>A0AAW4N9I1_9BACT</name>
<feature type="signal peptide" evidence="5">
    <location>
        <begin position="1"/>
        <end position="23"/>
    </location>
</feature>
<reference evidence="8" key="1">
    <citation type="submission" date="2021-06" db="EMBL/GenBank/DDBJ databases">
        <title>Collection of gut derived symbiotic bacterial strains cultured from healthy donors.</title>
        <authorList>
            <person name="Lin H."/>
            <person name="Littmann E."/>
            <person name="Pamer E.G."/>
        </authorList>
    </citation>
    <scope>NUCLEOTIDE SEQUENCE</scope>
    <source>
        <strain evidence="8">MSK.21.60</strain>
    </source>
</reference>
<sequence>MKKLKLIYSMLLVAGFSLGTVSCSDYLDKAPEADIAPTEPYKNYTNFQGFIEEIYNCIPGFAVAPNYHCNWNFGEDEYWQPSETRMFANHVDQGDYWAWNTALYSPFHAGVNRTTEMKRDDKGNLWGLSWYAIRKCNLGLANLDGMVDCTQEEKNVIAGQLYFFRGFYHFMLMTYWGGLPYVDRLIPGDEIPRDKRLNYQETADKVAADLKKAAELLPVDWDQTTVGKATYGKNVLRINKVMALAFLGKNYLYAGSPLMNKESTGNASYNAEYCKKAAEAFGQVLKICQETGRYKLADWKDYREIFYTYNQSFKLPGVKEAIFYESTCGDWRWNQVNDYRPYCINGSGIKCYPTANYADYFGMANGKPIKDITKKDADSGYDPEYPFRGRDPRFYNDFVFDAQKCVKATSNIKDGSGKVQEYKQYASLQTGGYYRTDTPAKAVFTGYMMKKFIDQYMNDWDGYKENNRMTLSLIRLADVYLMYAEAVAQGYGSFESSSQAFPMTALKAVNTIRERAGVADIADEYLTSQEGFMSELRRERAVELAFEGHRFNDLRRWLLLDKAPYNKKTAVYFDRAADQDDATRYADPENGHVLNLHEETLVTRNFSEKHYWFPFLKNDVEQYEDFKQNPGWE</sequence>
<comment type="caution">
    <text evidence="8">The sequence shown here is derived from an EMBL/GenBank/DDBJ whole genome shotgun (WGS) entry which is preliminary data.</text>
</comment>
<feature type="domain" description="SusD-like N-terminal" evidence="7">
    <location>
        <begin position="26"/>
        <end position="252"/>
    </location>
</feature>
<dbReference type="Pfam" id="PF07980">
    <property type="entry name" value="SusD_RagB"/>
    <property type="match status" value="1"/>
</dbReference>
<proteinExistence type="predicted"/>
<feature type="domain" description="RagB/SusD" evidence="6">
    <location>
        <begin position="320"/>
        <end position="632"/>
    </location>
</feature>
<evidence type="ECO:0000256" key="2">
    <source>
        <dbReference type="ARBA" id="ARBA00022729"/>
    </source>
</evidence>
<gene>
    <name evidence="8" type="ORF">KSW80_13005</name>
</gene>
<dbReference type="InterPro" id="IPR033985">
    <property type="entry name" value="SusD-like_N"/>
</dbReference>
<comment type="subcellular location">
    <subcellularLocation>
        <location evidence="1">Cell outer membrane</location>
    </subcellularLocation>
</comment>
<dbReference type="AlphaFoldDB" id="A0AAW4N9I1"/>
<dbReference type="RefSeq" id="WP_217327056.1">
    <property type="nucleotide sequence ID" value="NZ_JAHOEK010000046.1"/>
</dbReference>
<keyword evidence="2 5" id="KW-0732">Signal</keyword>
<dbReference type="EMBL" id="JAHOEP010000044">
    <property type="protein sequence ID" value="MBV3409306.1"/>
    <property type="molecule type" value="Genomic_DNA"/>
</dbReference>